<dbReference type="Pfam" id="PF05120">
    <property type="entry name" value="GvpG"/>
    <property type="match status" value="1"/>
</dbReference>
<proteinExistence type="predicted"/>
<evidence type="ECO:0000313" key="3">
    <source>
        <dbReference type="Proteomes" id="UP000440096"/>
    </source>
</evidence>
<protein>
    <submittedName>
        <fullName evidence="2">Gas vesicle protein G</fullName>
    </submittedName>
</protein>
<dbReference type="EMBL" id="WMBA01000012">
    <property type="protein sequence ID" value="MTD54468.1"/>
    <property type="molecule type" value="Genomic_DNA"/>
</dbReference>
<dbReference type="Proteomes" id="UP000440096">
    <property type="component" value="Unassembled WGS sequence"/>
</dbReference>
<organism evidence="2 3">
    <name type="scientific">Amycolatopsis pithecellobii</name>
    <dbReference type="NCBI Taxonomy" id="664692"/>
    <lineage>
        <taxon>Bacteria</taxon>
        <taxon>Bacillati</taxon>
        <taxon>Actinomycetota</taxon>
        <taxon>Actinomycetes</taxon>
        <taxon>Pseudonocardiales</taxon>
        <taxon>Pseudonocardiaceae</taxon>
        <taxon>Amycolatopsis</taxon>
    </lineage>
</organism>
<feature type="region of interest" description="Disordered" evidence="1">
    <location>
        <begin position="50"/>
        <end position="82"/>
    </location>
</feature>
<gene>
    <name evidence="2" type="ORF">GKO32_10840</name>
</gene>
<keyword evidence="3" id="KW-1185">Reference proteome</keyword>
<accession>A0A6N7YRE1</accession>
<reference evidence="2 3" key="1">
    <citation type="submission" date="2019-11" db="EMBL/GenBank/DDBJ databases">
        <title>Draft genome of Amycolatopsis RM579.</title>
        <authorList>
            <person name="Duangmal K."/>
            <person name="Mingma R."/>
        </authorList>
    </citation>
    <scope>NUCLEOTIDE SEQUENCE [LARGE SCALE GENOMIC DNA]</scope>
    <source>
        <strain evidence="2 3">RM579</strain>
    </source>
</reference>
<dbReference type="InterPro" id="IPR007804">
    <property type="entry name" value="GvpG"/>
</dbReference>
<dbReference type="AlphaFoldDB" id="A0A6N7YRE1"/>
<dbReference type="RefSeq" id="WP_154756685.1">
    <property type="nucleotide sequence ID" value="NZ_WMBA01000012.1"/>
</dbReference>
<evidence type="ECO:0000256" key="1">
    <source>
        <dbReference type="SAM" id="MobiDB-lite"/>
    </source>
</evidence>
<evidence type="ECO:0000313" key="2">
    <source>
        <dbReference type="EMBL" id="MTD54468.1"/>
    </source>
</evidence>
<dbReference type="OrthoDB" id="3541554at2"/>
<name>A0A6N7YRE1_9PSEU</name>
<comment type="caution">
    <text evidence="2">The sequence shown here is derived from an EMBL/GenBank/DDBJ whole genome shotgun (WGS) entry which is preliminary data.</text>
</comment>
<sequence>MGLLSTIFGLPLAPVHGVISLGELIQRRVEEEQTDPAAVRRELEAAAEARAAGEISAEEEREAQQEVLDRLTPSDPAPDEER</sequence>